<keyword evidence="1" id="KW-0812">Transmembrane</keyword>
<protein>
    <submittedName>
        <fullName evidence="2">Uncharacterized protein</fullName>
    </submittedName>
</protein>
<dbReference type="Proteomes" id="UP000195489">
    <property type="component" value="Unassembled WGS sequence"/>
</dbReference>
<keyword evidence="1" id="KW-1133">Transmembrane helix</keyword>
<evidence type="ECO:0000256" key="1">
    <source>
        <dbReference type="SAM" id="Phobius"/>
    </source>
</evidence>
<reference evidence="2 3" key="1">
    <citation type="submission" date="2016-08" db="EMBL/GenBank/DDBJ databases">
        <authorList>
            <consortium name="Pathogen Informatics"/>
        </authorList>
    </citation>
    <scope>NUCLEOTIDE SEQUENCE [LARGE SCALE GENOMIC DNA]</scope>
    <source>
        <strain evidence="2 3">CB</strain>
    </source>
</reference>
<feature type="non-terminal residue" evidence="2">
    <location>
        <position position="1"/>
    </location>
</feature>
<dbReference type="EMBL" id="FMIM01000373">
    <property type="protein sequence ID" value="SCL92142.1"/>
    <property type="molecule type" value="Genomic_DNA"/>
</dbReference>
<evidence type="ECO:0000313" key="3">
    <source>
        <dbReference type="Proteomes" id="UP000195489"/>
    </source>
</evidence>
<name>A0A1D3L9T3_PLACU</name>
<gene>
    <name evidence="2" type="ORF">PCHCB_000543400</name>
</gene>
<organism evidence="2 3">
    <name type="scientific">Plasmodium chabaudi chabaudi</name>
    <dbReference type="NCBI Taxonomy" id="31271"/>
    <lineage>
        <taxon>Eukaryota</taxon>
        <taxon>Sar</taxon>
        <taxon>Alveolata</taxon>
        <taxon>Apicomplexa</taxon>
        <taxon>Aconoidasida</taxon>
        <taxon>Haemosporida</taxon>
        <taxon>Plasmodiidae</taxon>
        <taxon>Plasmodium</taxon>
        <taxon>Plasmodium (Vinckeia)</taxon>
    </lineage>
</organism>
<dbReference type="AlphaFoldDB" id="A0A1D3L9T3"/>
<feature type="transmembrane region" description="Helical" evidence="1">
    <location>
        <begin position="70"/>
        <end position="88"/>
    </location>
</feature>
<sequence length="112" mass="12888">DKIKEKYKTIKLPELTLPKGVESCENLCNGKQKWEFSKLKFEELKTSTLTNVSLPVPSVTPISVNNENKLPYIAVPLILIPIILGFSYKEIFNTRMAKKGEKKSHEKDYKFE</sequence>
<accession>A0A1D3L9T3</accession>
<evidence type="ECO:0000313" key="2">
    <source>
        <dbReference type="EMBL" id="SCL92142.1"/>
    </source>
</evidence>
<proteinExistence type="predicted"/>
<keyword evidence="1" id="KW-0472">Membrane</keyword>